<dbReference type="InterPro" id="IPR020922">
    <property type="entry name" value="dITP/XTP_pyrophosphatase"/>
</dbReference>
<dbReference type="InterPro" id="IPR029001">
    <property type="entry name" value="ITPase-like_fam"/>
</dbReference>
<feature type="binding site" evidence="10">
    <location>
        <begin position="156"/>
        <end position="159"/>
    </location>
    <ligand>
        <name>substrate</name>
    </ligand>
</feature>
<gene>
    <name evidence="12" type="ORF">AKJ08_0609</name>
</gene>
<evidence type="ECO:0000256" key="4">
    <source>
        <dbReference type="ARBA" id="ARBA00022741"/>
    </source>
</evidence>
<dbReference type="PANTHER" id="PTHR11067">
    <property type="entry name" value="INOSINE TRIPHOSPHATE PYROPHOSPHATASE/HAM1 PROTEIN"/>
    <property type="match status" value="1"/>
</dbReference>
<dbReference type="GO" id="GO:0005829">
    <property type="term" value="C:cytosol"/>
    <property type="evidence" value="ECO:0007669"/>
    <property type="project" value="TreeGrafter"/>
</dbReference>
<feature type="binding site" evidence="10">
    <location>
        <position position="179"/>
    </location>
    <ligand>
        <name>substrate</name>
    </ligand>
</feature>
<comment type="cofactor">
    <cofactor evidence="10">
        <name>Mg(2+)</name>
        <dbReference type="ChEBI" id="CHEBI:18420"/>
    </cofactor>
    <text evidence="10">Binds 1 Mg(2+) ion per subunit.</text>
</comment>
<dbReference type="GO" id="GO:0046872">
    <property type="term" value="F:metal ion binding"/>
    <property type="evidence" value="ECO:0007669"/>
    <property type="project" value="UniProtKB-KW"/>
</dbReference>
<dbReference type="SUPFAM" id="SSF52972">
    <property type="entry name" value="ITPase-like"/>
    <property type="match status" value="1"/>
</dbReference>
<keyword evidence="6 10" id="KW-0460">Magnesium</keyword>
<dbReference type="CDD" id="cd00515">
    <property type="entry name" value="HAM1"/>
    <property type="match status" value="1"/>
</dbReference>
<evidence type="ECO:0000313" key="12">
    <source>
        <dbReference type="EMBL" id="AKU90222.1"/>
    </source>
</evidence>
<dbReference type="Proteomes" id="UP000055590">
    <property type="component" value="Chromosome"/>
</dbReference>
<evidence type="ECO:0000256" key="11">
    <source>
        <dbReference type="RuleBase" id="RU003781"/>
    </source>
</evidence>
<comment type="subunit">
    <text evidence="2 10">Homodimer.</text>
</comment>
<dbReference type="OrthoDB" id="9807456at2"/>
<feature type="binding site" evidence="10">
    <location>
        <begin position="184"/>
        <end position="185"/>
    </location>
    <ligand>
        <name>substrate</name>
    </ligand>
</feature>
<comment type="catalytic activity">
    <reaction evidence="8 10">
        <text>dITP + H2O = dIMP + diphosphate + H(+)</text>
        <dbReference type="Rhea" id="RHEA:28342"/>
        <dbReference type="ChEBI" id="CHEBI:15377"/>
        <dbReference type="ChEBI" id="CHEBI:15378"/>
        <dbReference type="ChEBI" id="CHEBI:33019"/>
        <dbReference type="ChEBI" id="CHEBI:61194"/>
        <dbReference type="ChEBI" id="CHEBI:61382"/>
        <dbReference type="EC" id="3.6.1.66"/>
    </reaction>
</comment>
<keyword evidence="4 10" id="KW-0547">Nucleotide-binding</keyword>
<dbReference type="PATRIC" id="fig|1391653.3.peg.627"/>
<keyword evidence="5 10" id="KW-0378">Hydrolase</keyword>
<proteinExistence type="inferred from homology"/>
<dbReference type="GO" id="GO:0036222">
    <property type="term" value="F:XTP diphosphatase activity"/>
    <property type="evidence" value="ECO:0007669"/>
    <property type="project" value="UniProtKB-UniRule"/>
</dbReference>
<evidence type="ECO:0000256" key="1">
    <source>
        <dbReference type="ARBA" id="ARBA00008023"/>
    </source>
</evidence>
<dbReference type="AlphaFoldDB" id="A0A0K1P9Q0"/>
<dbReference type="FunFam" id="3.90.950.10:FF:000001">
    <property type="entry name" value="dITP/XTP pyrophosphatase"/>
    <property type="match status" value="1"/>
</dbReference>
<dbReference type="GO" id="GO:0009117">
    <property type="term" value="P:nucleotide metabolic process"/>
    <property type="evidence" value="ECO:0007669"/>
    <property type="project" value="UniProtKB-KW"/>
</dbReference>
<accession>A0A0K1P9Q0</accession>
<evidence type="ECO:0000256" key="3">
    <source>
        <dbReference type="ARBA" id="ARBA00022723"/>
    </source>
</evidence>
<evidence type="ECO:0000256" key="6">
    <source>
        <dbReference type="ARBA" id="ARBA00022842"/>
    </source>
</evidence>
<dbReference type="EC" id="3.6.1.66" evidence="10"/>
<dbReference type="GO" id="GO:0035870">
    <property type="term" value="F:dITP diphosphatase activity"/>
    <property type="evidence" value="ECO:0007669"/>
    <property type="project" value="UniProtKB-UniRule"/>
</dbReference>
<evidence type="ECO:0000256" key="7">
    <source>
        <dbReference type="ARBA" id="ARBA00023080"/>
    </source>
</evidence>
<organism evidence="12 13">
    <name type="scientific">Vulgatibacter incomptus</name>
    <dbReference type="NCBI Taxonomy" id="1391653"/>
    <lineage>
        <taxon>Bacteria</taxon>
        <taxon>Pseudomonadati</taxon>
        <taxon>Myxococcota</taxon>
        <taxon>Myxococcia</taxon>
        <taxon>Myxococcales</taxon>
        <taxon>Cystobacterineae</taxon>
        <taxon>Vulgatibacteraceae</taxon>
        <taxon>Vulgatibacter</taxon>
    </lineage>
</organism>
<evidence type="ECO:0000256" key="9">
    <source>
        <dbReference type="ARBA" id="ARBA00052017"/>
    </source>
</evidence>
<protein>
    <recommendedName>
        <fullName evidence="10">dITP/XTP pyrophosphatase</fullName>
        <ecNumber evidence="10">3.6.1.66</ecNumber>
    </recommendedName>
    <alternativeName>
        <fullName evidence="10">Non-canonical purine NTP pyrophosphatase</fullName>
    </alternativeName>
    <alternativeName>
        <fullName evidence="10">Non-standard purine NTP pyrophosphatase</fullName>
    </alternativeName>
    <alternativeName>
        <fullName evidence="10">Nucleoside-triphosphate diphosphatase</fullName>
    </alternativeName>
    <alternativeName>
        <fullName evidence="10">Nucleoside-triphosphate pyrophosphatase</fullName>
        <shortName evidence="10">NTPase</shortName>
    </alternativeName>
</protein>
<keyword evidence="7 10" id="KW-0546">Nucleotide metabolism</keyword>
<dbReference type="Gene3D" id="3.90.950.10">
    <property type="match status" value="1"/>
</dbReference>
<evidence type="ECO:0000256" key="10">
    <source>
        <dbReference type="HAMAP-Rule" id="MF_01405"/>
    </source>
</evidence>
<reference evidence="12 13" key="1">
    <citation type="submission" date="2015-08" db="EMBL/GenBank/DDBJ databases">
        <authorList>
            <person name="Babu N.S."/>
            <person name="Beckwith C.J."/>
            <person name="Beseler K.G."/>
            <person name="Brison A."/>
            <person name="Carone J.V."/>
            <person name="Caskin T.P."/>
            <person name="Diamond M."/>
            <person name="Durham M.E."/>
            <person name="Foxe J.M."/>
            <person name="Go M."/>
            <person name="Henderson B.A."/>
            <person name="Jones I.B."/>
            <person name="McGettigan J.A."/>
            <person name="Micheletti S.J."/>
            <person name="Nasrallah M.E."/>
            <person name="Ortiz D."/>
            <person name="Piller C.R."/>
            <person name="Privatt S.R."/>
            <person name="Schneider S.L."/>
            <person name="Sharp S."/>
            <person name="Smith T.C."/>
            <person name="Stanton J.D."/>
            <person name="Ullery H.E."/>
            <person name="Wilson R.J."/>
            <person name="Serrano M.G."/>
            <person name="Buck G."/>
            <person name="Lee V."/>
            <person name="Wang Y."/>
            <person name="Carvalho R."/>
            <person name="Voegtly L."/>
            <person name="Shi R."/>
            <person name="Duckworth R."/>
            <person name="Johnson A."/>
            <person name="Loviza R."/>
            <person name="Walstead R."/>
            <person name="Shah Z."/>
            <person name="Kiflezghi M."/>
            <person name="Wade K."/>
            <person name="Ball S.L."/>
            <person name="Bradley K.W."/>
            <person name="Asai D.J."/>
            <person name="Bowman C.A."/>
            <person name="Russell D.A."/>
            <person name="Pope W.H."/>
            <person name="Jacobs-Sera D."/>
            <person name="Hendrix R.W."/>
            <person name="Hatfull G.F."/>
        </authorList>
    </citation>
    <scope>NUCLEOTIDE SEQUENCE [LARGE SCALE GENOMIC DNA]</scope>
    <source>
        <strain evidence="12 13">DSM 27710</strain>
    </source>
</reference>
<dbReference type="GO" id="GO:0036220">
    <property type="term" value="F:ITP diphosphatase activity"/>
    <property type="evidence" value="ECO:0007669"/>
    <property type="project" value="UniProtKB-UniRule"/>
</dbReference>
<comment type="function">
    <text evidence="10">Pyrophosphatase that catalyzes the hydrolysis of nucleoside triphosphates to their monophosphate derivatives, with a high preference for the non-canonical purine nucleotides XTP (xanthosine triphosphate), dITP (deoxyinosine triphosphate) and ITP. Seems to function as a house-cleaning enzyme that removes non-canonical purine nucleotides from the nucleotide pool, thus preventing their incorporation into DNA/RNA and avoiding chromosomal lesions.</text>
</comment>
<dbReference type="PANTHER" id="PTHR11067:SF9">
    <property type="entry name" value="INOSINE TRIPHOSPHATE PYROPHOSPHATASE"/>
    <property type="match status" value="1"/>
</dbReference>
<name>A0A0K1P9Q0_9BACT</name>
<dbReference type="GO" id="GO:0017111">
    <property type="term" value="F:ribonucleoside triphosphate phosphatase activity"/>
    <property type="evidence" value="ECO:0007669"/>
    <property type="project" value="InterPro"/>
</dbReference>
<feature type="binding site" evidence="10">
    <location>
        <begin position="7"/>
        <end position="12"/>
    </location>
    <ligand>
        <name>substrate</name>
    </ligand>
</feature>
<dbReference type="GO" id="GO:0009146">
    <property type="term" value="P:purine nucleoside triphosphate catabolic process"/>
    <property type="evidence" value="ECO:0007669"/>
    <property type="project" value="UniProtKB-UniRule"/>
</dbReference>
<keyword evidence="13" id="KW-1185">Reference proteome</keyword>
<dbReference type="InterPro" id="IPR002637">
    <property type="entry name" value="RdgB/HAM1"/>
</dbReference>
<comment type="catalytic activity">
    <reaction evidence="10">
        <text>ITP + H2O = IMP + diphosphate + H(+)</text>
        <dbReference type="Rhea" id="RHEA:29399"/>
        <dbReference type="ChEBI" id="CHEBI:15377"/>
        <dbReference type="ChEBI" id="CHEBI:15378"/>
        <dbReference type="ChEBI" id="CHEBI:33019"/>
        <dbReference type="ChEBI" id="CHEBI:58053"/>
        <dbReference type="ChEBI" id="CHEBI:61402"/>
        <dbReference type="EC" id="3.6.1.66"/>
    </reaction>
</comment>
<dbReference type="KEGG" id="vin:AKJ08_0609"/>
<dbReference type="NCBIfam" id="TIGR00042">
    <property type="entry name" value="RdgB/HAM1 family non-canonical purine NTP pyrophosphatase"/>
    <property type="match status" value="1"/>
</dbReference>
<dbReference type="RefSeq" id="WP_050724699.1">
    <property type="nucleotide sequence ID" value="NZ_CP012332.1"/>
</dbReference>
<sequence length="203" mass="21626">MKILVASTNEKKLRELRDLVEGMAVEIVSPRDLDRPLPEVVEDADTFEGNACKKALAFAAASGLPAIADDSGLCVDALDGAPGIFSARYSGEAPVPDRDARNNAKLLRALAGLPPARRSAHYFCAVCLALPDGSVRTATGRWDGQIAFSQRGQGGFGYDPLFLLPSLGKTAAELPAAEKQARSHRGRAMRALRPSILELSKEV</sequence>
<dbReference type="STRING" id="1391653.AKJ08_0609"/>
<evidence type="ECO:0000256" key="2">
    <source>
        <dbReference type="ARBA" id="ARBA00011738"/>
    </source>
</evidence>
<comment type="caution">
    <text evidence="10">Lacks conserved residue(s) required for the propagation of feature annotation.</text>
</comment>
<dbReference type="GO" id="GO:0000166">
    <property type="term" value="F:nucleotide binding"/>
    <property type="evidence" value="ECO:0007669"/>
    <property type="project" value="UniProtKB-KW"/>
</dbReference>
<dbReference type="HAMAP" id="MF_01405">
    <property type="entry name" value="Non_canon_purine_NTPase"/>
    <property type="match status" value="1"/>
</dbReference>
<feature type="binding site" evidence="10">
    <location>
        <position position="70"/>
    </location>
    <ligand>
        <name>Mg(2+)</name>
        <dbReference type="ChEBI" id="CHEBI:18420"/>
    </ligand>
</feature>
<keyword evidence="3 10" id="KW-0479">Metal-binding</keyword>
<evidence type="ECO:0000256" key="5">
    <source>
        <dbReference type="ARBA" id="ARBA00022801"/>
    </source>
</evidence>
<feature type="active site" description="Proton acceptor" evidence="10">
    <location>
        <position position="70"/>
    </location>
</feature>
<dbReference type="Pfam" id="PF01725">
    <property type="entry name" value="Ham1p_like"/>
    <property type="match status" value="1"/>
</dbReference>
<evidence type="ECO:0000313" key="13">
    <source>
        <dbReference type="Proteomes" id="UP000055590"/>
    </source>
</evidence>
<dbReference type="EMBL" id="CP012332">
    <property type="protein sequence ID" value="AKU90222.1"/>
    <property type="molecule type" value="Genomic_DNA"/>
</dbReference>
<comment type="catalytic activity">
    <reaction evidence="9 10">
        <text>XTP + H2O = XMP + diphosphate + H(+)</text>
        <dbReference type="Rhea" id="RHEA:28610"/>
        <dbReference type="ChEBI" id="CHEBI:15377"/>
        <dbReference type="ChEBI" id="CHEBI:15378"/>
        <dbReference type="ChEBI" id="CHEBI:33019"/>
        <dbReference type="ChEBI" id="CHEBI:57464"/>
        <dbReference type="ChEBI" id="CHEBI:61314"/>
        <dbReference type="EC" id="3.6.1.66"/>
    </reaction>
</comment>
<feature type="binding site" evidence="10">
    <location>
        <position position="71"/>
    </location>
    <ligand>
        <name>substrate</name>
    </ligand>
</feature>
<evidence type="ECO:0000256" key="8">
    <source>
        <dbReference type="ARBA" id="ARBA00051875"/>
    </source>
</evidence>
<comment type="similarity">
    <text evidence="1 10 11">Belongs to the HAM1 NTPase family.</text>
</comment>